<dbReference type="InterPro" id="IPR050256">
    <property type="entry name" value="Glycosyltransferase_2"/>
</dbReference>
<evidence type="ECO:0000256" key="1">
    <source>
        <dbReference type="ARBA" id="ARBA00004141"/>
    </source>
</evidence>
<dbReference type="KEGG" id="pus:CKA81_13185"/>
<keyword evidence="3" id="KW-0808">Transferase</keyword>
<keyword evidence="4 7" id="KW-0812">Transmembrane</keyword>
<evidence type="ECO:0000256" key="6">
    <source>
        <dbReference type="ARBA" id="ARBA00023136"/>
    </source>
</evidence>
<proteinExistence type="predicted"/>
<dbReference type="PANTHER" id="PTHR48090">
    <property type="entry name" value="UNDECAPRENYL-PHOSPHATE 4-DEOXY-4-FORMAMIDO-L-ARABINOSE TRANSFERASE-RELATED"/>
    <property type="match status" value="1"/>
</dbReference>
<evidence type="ECO:0000256" key="3">
    <source>
        <dbReference type="ARBA" id="ARBA00022679"/>
    </source>
</evidence>
<dbReference type="AlphaFoldDB" id="A0A410GEH8"/>
<dbReference type="InterPro" id="IPR001173">
    <property type="entry name" value="Glyco_trans_2-like"/>
</dbReference>
<evidence type="ECO:0000256" key="7">
    <source>
        <dbReference type="SAM" id="Phobius"/>
    </source>
</evidence>
<evidence type="ECO:0000313" key="10">
    <source>
        <dbReference type="Proteomes" id="UP000283474"/>
    </source>
</evidence>
<accession>A0A410GEH8</accession>
<dbReference type="Pfam" id="PF00535">
    <property type="entry name" value="Glycos_transf_2"/>
    <property type="match status" value="1"/>
</dbReference>
<keyword evidence="2" id="KW-0328">Glycosyltransferase</keyword>
<dbReference type="OrthoDB" id="9811884at2"/>
<protein>
    <recommendedName>
        <fullName evidence="8">Glycosyltransferase 2-like domain-containing protein</fullName>
    </recommendedName>
</protein>
<keyword evidence="5 7" id="KW-1133">Transmembrane helix</keyword>
<evidence type="ECO:0000256" key="4">
    <source>
        <dbReference type="ARBA" id="ARBA00022692"/>
    </source>
</evidence>
<comment type="subcellular location">
    <subcellularLocation>
        <location evidence="1">Membrane</location>
        <topology evidence="1">Multi-pass membrane protein</topology>
    </subcellularLocation>
</comment>
<name>A0A410GEH8_9BURK</name>
<evidence type="ECO:0000256" key="5">
    <source>
        <dbReference type="ARBA" id="ARBA00022989"/>
    </source>
</evidence>
<evidence type="ECO:0000259" key="8">
    <source>
        <dbReference type="Pfam" id="PF00535"/>
    </source>
</evidence>
<feature type="transmembrane region" description="Helical" evidence="7">
    <location>
        <begin position="220"/>
        <end position="251"/>
    </location>
</feature>
<reference evidence="9 10" key="1">
    <citation type="submission" date="2017-08" db="EMBL/GenBank/DDBJ databases">
        <authorList>
            <person name="Park S.-J."/>
            <person name="Kim H."/>
        </authorList>
    </citation>
    <scope>NUCLEOTIDE SEQUENCE [LARGE SCALE GENOMIC DNA]</scope>
    <source>
        <strain evidence="10">ye3</strain>
    </source>
</reference>
<evidence type="ECO:0000313" key="9">
    <source>
        <dbReference type="EMBL" id="QAA94688.1"/>
    </source>
</evidence>
<feature type="transmembrane region" description="Helical" evidence="7">
    <location>
        <begin position="271"/>
        <end position="290"/>
    </location>
</feature>
<dbReference type="CDD" id="cd04187">
    <property type="entry name" value="DPM1_like_bac"/>
    <property type="match status" value="1"/>
</dbReference>
<keyword evidence="10" id="KW-1185">Reference proteome</keyword>
<organism evidence="9 10">
    <name type="scientific">Pollutimonas thiosulfatoxidans</name>
    <dbReference type="NCBI Taxonomy" id="2028345"/>
    <lineage>
        <taxon>Bacteria</taxon>
        <taxon>Pseudomonadati</taxon>
        <taxon>Pseudomonadota</taxon>
        <taxon>Betaproteobacteria</taxon>
        <taxon>Burkholderiales</taxon>
        <taxon>Alcaligenaceae</taxon>
        <taxon>Pollutimonas</taxon>
    </lineage>
</organism>
<dbReference type="Gene3D" id="3.90.550.10">
    <property type="entry name" value="Spore Coat Polysaccharide Biosynthesis Protein SpsA, Chain A"/>
    <property type="match status" value="1"/>
</dbReference>
<dbReference type="PANTHER" id="PTHR48090:SF1">
    <property type="entry name" value="PROPHAGE BACTOPRENOL GLUCOSYL TRANSFERASE HOMOLOG"/>
    <property type="match status" value="1"/>
</dbReference>
<dbReference type="SUPFAM" id="SSF53448">
    <property type="entry name" value="Nucleotide-diphospho-sugar transferases"/>
    <property type="match status" value="1"/>
</dbReference>
<sequence>MKLSIITTLYNSEPFIQEFYNRISRTASQKANEEYELIFVVDGSPDNALSLALEIQASDPKVHVIELSRNFGHHAAIIAGLSHCQGDQVFLIDCDLEEQPEWLSLFYKTQIETQSDVVFGVQAERVSSRNSNFFGELFWSALNLMSSVSIPHSPMTCRLMTKQYVESLLEIGDRVLYLAGAFAWAGFKQTAIPLKKSPRPKEYKSSYSLSRKLVQVVDSFASFSIAPLTLIFFVGLTVWLGSLLFAAALLIEKAIYPDLILSGFTAVMLSLWFIGGTIILFLGILGLYLAKIFQEVKRRPLYLVRNHFSKD</sequence>
<gene>
    <name evidence="9" type="ORF">CKA81_13185</name>
</gene>
<evidence type="ECO:0000256" key="2">
    <source>
        <dbReference type="ARBA" id="ARBA00022676"/>
    </source>
</evidence>
<keyword evidence="6 7" id="KW-0472">Membrane</keyword>
<dbReference type="InterPro" id="IPR029044">
    <property type="entry name" value="Nucleotide-diphossugar_trans"/>
</dbReference>
<dbReference type="RefSeq" id="WP_128355684.1">
    <property type="nucleotide sequence ID" value="NZ_CP022987.1"/>
</dbReference>
<dbReference type="GO" id="GO:0016757">
    <property type="term" value="F:glycosyltransferase activity"/>
    <property type="evidence" value="ECO:0007669"/>
    <property type="project" value="UniProtKB-KW"/>
</dbReference>
<feature type="domain" description="Glycosyltransferase 2-like" evidence="8">
    <location>
        <begin position="4"/>
        <end position="166"/>
    </location>
</feature>
<dbReference type="Proteomes" id="UP000283474">
    <property type="component" value="Chromosome"/>
</dbReference>
<dbReference type="GO" id="GO:0005886">
    <property type="term" value="C:plasma membrane"/>
    <property type="evidence" value="ECO:0007669"/>
    <property type="project" value="TreeGrafter"/>
</dbReference>
<dbReference type="EMBL" id="CP022987">
    <property type="protein sequence ID" value="QAA94688.1"/>
    <property type="molecule type" value="Genomic_DNA"/>
</dbReference>